<dbReference type="Gene3D" id="3.90.226.10">
    <property type="entry name" value="2-enoyl-CoA Hydratase, Chain A, domain 1"/>
    <property type="match status" value="1"/>
</dbReference>
<evidence type="ECO:0000256" key="9">
    <source>
        <dbReference type="ARBA" id="ARBA00023098"/>
    </source>
</evidence>
<evidence type="ECO:0000313" key="19">
    <source>
        <dbReference type="Proteomes" id="UP000194137"/>
    </source>
</evidence>
<dbReference type="SUPFAM" id="SSF52096">
    <property type="entry name" value="ClpP/crotonase"/>
    <property type="match status" value="1"/>
</dbReference>
<dbReference type="InterPro" id="IPR001753">
    <property type="entry name" value="Enoyl-CoA_hydra/iso"/>
</dbReference>
<evidence type="ECO:0000256" key="3">
    <source>
        <dbReference type="ARBA" id="ARBA00008750"/>
    </source>
</evidence>
<dbReference type="GO" id="GO:0006635">
    <property type="term" value="P:fatty acid beta-oxidation"/>
    <property type="evidence" value="ECO:0007669"/>
    <property type="project" value="UniProtKB-UniPathway"/>
</dbReference>
<dbReference type="Gene3D" id="1.10.1040.50">
    <property type="match status" value="1"/>
</dbReference>
<dbReference type="PROSITE" id="PS00166">
    <property type="entry name" value="ENOYL_COA_HYDRATASE"/>
    <property type="match status" value="1"/>
</dbReference>
<dbReference type="PANTHER" id="PTHR23309:SF49">
    <property type="entry name" value="PEROXISOMAL BIFUNCTIONAL ENZYME"/>
    <property type="match status" value="1"/>
</dbReference>
<sequence>MSEIVEFRREDSVAVITVNNPPVNALTSAMRKGLAEALAKAREDTVIDAVVLTAAGRTFIAGADITEFNKPPTVPTTSDVIDTIDAMPKPVVAALHGTPLGGGLEIALGCHFRVVAPGAKLGLPEIKLGLMPGAGGTQRLPRLVGMDKAMAMILSGDPIDAEDALSSGLVDEIVSDDLVGSAIAFAKRVVAEKRPLIRARDRDDKLTQLRATPSKFDELAAPYLKRSRGLHAPAKAIEALRWTLDVPVDEALVREREVFQDLKTGEQSKAQRHIFFAEREAAKIADLPKGVKPLDIKRAAVIGAGTMGGGIAMCFANAGIPVTILETSDEALKRGLDLVAKNYQASAKRGGMSSEDVDIRLGLMNGTTDVSAVADADMVIEAVFEDIGVKRDVMGRLDATSKPGAILATNTSYLDVNEIAHFTKRPESVLGMHFFSPANVMRLLEIVRGADTKPELLATAISVARKIGKVPVVVGVCHGFVGNRILRVRSTEAERLLLEGALPQDIDGALTWFGFPLGVFGVTDLAGLDISWRMRKAQGAKAEIADQLCEMGRFGQKTGKGFYLYEAGSRTPKPDPEVEALIVATSKRLGIERRTLSRDDILERLLFPMINEGARILEEGIAQRPGDIDVIWVYGYGFPIWRGGPMYYADQVGLPYIRDRLTEFAKQTGDKKHEPAPLLVKLATEGRGFGSLGKDD</sequence>
<organism evidence="18 19">
    <name type="scientific">Pseudorhodoplanes sinuspersici</name>
    <dbReference type="NCBI Taxonomy" id="1235591"/>
    <lineage>
        <taxon>Bacteria</taxon>
        <taxon>Pseudomonadati</taxon>
        <taxon>Pseudomonadota</taxon>
        <taxon>Alphaproteobacteria</taxon>
        <taxon>Hyphomicrobiales</taxon>
        <taxon>Pseudorhodoplanes</taxon>
    </lineage>
</organism>
<evidence type="ECO:0000256" key="2">
    <source>
        <dbReference type="ARBA" id="ARBA00005005"/>
    </source>
</evidence>
<dbReference type="Proteomes" id="UP000194137">
    <property type="component" value="Chromosome"/>
</dbReference>
<comment type="catalytic activity">
    <reaction evidence="14">
        <text>a (3S)-3-hydroxyacyl-CoA + NAD(+) = a 3-oxoacyl-CoA + NADH + H(+)</text>
        <dbReference type="Rhea" id="RHEA:22432"/>
        <dbReference type="ChEBI" id="CHEBI:15378"/>
        <dbReference type="ChEBI" id="CHEBI:57318"/>
        <dbReference type="ChEBI" id="CHEBI:57540"/>
        <dbReference type="ChEBI" id="CHEBI:57945"/>
        <dbReference type="ChEBI" id="CHEBI:90726"/>
        <dbReference type="EC" id="1.1.1.35"/>
    </reaction>
</comment>
<protein>
    <submittedName>
        <fullName evidence="18">3-hydroxyacyl-CoA dehydrogenase</fullName>
    </submittedName>
</protein>
<dbReference type="RefSeq" id="WP_086091485.1">
    <property type="nucleotide sequence ID" value="NZ_CP021112.1"/>
</dbReference>
<dbReference type="GO" id="GO:0003857">
    <property type="term" value="F:(3S)-3-hydroxyacyl-CoA dehydrogenase (NAD+) activity"/>
    <property type="evidence" value="ECO:0007669"/>
    <property type="project" value="UniProtKB-EC"/>
</dbReference>
<keyword evidence="6" id="KW-0442">Lipid degradation</keyword>
<evidence type="ECO:0000256" key="11">
    <source>
        <dbReference type="ARBA" id="ARBA00023235"/>
    </source>
</evidence>
<evidence type="ECO:0000256" key="15">
    <source>
        <dbReference type="RuleBase" id="RU003707"/>
    </source>
</evidence>
<keyword evidence="19" id="KW-1185">Reference proteome</keyword>
<evidence type="ECO:0000256" key="10">
    <source>
        <dbReference type="ARBA" id="ARBA00023140"/>
    </source>
</evidence>
<feature type="domain" description="3-hydroxyacyl-CoA dehydrogenase NAD binding" evidence="17">
    <location>
        <begin position="299"/>
        <end position="475"/>
    </location>
</feature>
<dbReference type="InterPro" id="IPR029045">
    <property type="entry name" value="ClpP/crotonase-like_dom_sf"/>
</dbReference>
<comment type="similarity">
    <text evidence="3">In the N-terminal section; belongs to the enoyl-CoA hydratase/isomerase family.</text>
</comment>
<dbReference type="SUPFAM" id="SSF51735">
    <property type="entry name" value="NAD(P)-binding Rossmann-fold domains"/>
    <property type="match status" value="1"/>
</dbReference>
<dbReference type="Pfam" id="PF02737">
    <property type="entry name" value="3HCDH_N"/>
    <property type="match status" value="1"/>
</dbReference>
<dbReference type="CDD" id="cd06558">
    <property type="entry name" value="crotonase-like"/>
    <property type="match status" value="1"/>
</dbReference>
<dbReference type="GO" id="GO:0004300">
    <property type="term" value="F:enoyl-CoA hydratase activity"/>
    <property type="evidence" value="ECO:0007669"/>
    <property type="project" value="UniProtKB-ARBA"/>
</dbReference>
<dbReference type="Pfam" id="PF00725">
    <property type="entry name" value="3HCDH"/>
    <property type="match status" value="2"/>
</dbReference>
<comment type="similarity">
    <text evidence="15">Belongs to the enoyl-CoA hydratase/isomerase family.</text>
</comment>
<evidence type="ECO:0000259" key="16">
    <source>
        <dbReference type="Pfam" id="PF00725"/>
    </source>
</evidence>
<keyword evidence="11" id="KW-0413">Isomerase</keyword>
<dbReference type="STRING" id="1235591.CAK95_17175"/>
<proteinExistence type="inferred from homology"/>
<accession>A0A1W7A099</accession>
<comment type="subunit">
    <text evidence="4">Monomer.</text>
</comment>
<dbReference type="InterPro" id="IPR006108">
    <property type="entry name" value="3HC_DH_C"/>
</dbReference>
<feature type="domain" description="3-hydroxyacyl-CoA dehydrogenase C-terminal" evidence="16">
    <location>
        <begin position="601"/>
        <end position="687"/>
    </location>
</feature>
<evidence type="ECO:0000256" key="5">
    <source>
        <dbReference type="ARBA" id="ARBA00022832"/>
    </source>
</evidence>
<keyword evidence="12" id="KW-0456">Lyase</keyword>
<dbReference type="PANTHER" id="PTHR23309">
    <property type="entry name" value="3-HYDROXYACYL-COA DEHYROGENASE"/>
    <property type="match status" value="1"/>
</dbReference>
<evidence type="ECO:0000313" key="18">
    <source>
        <dbReference type="EMBL" id="ARQ03029.1"/>
    </source>
</evidence>
<dbReference type="FunFam" id="3.40.50.720:FF:000009">
    <property type="entry name" value="Fatty oxidation complex, alpha subunit"/>
    <property type="match status" value="1"/>
</dbReference>
<comment type="pathway">
    <text evidence="2">Lipid metabolism; fatty acid beta-oxidation.</text>
</comment>
<dbReference type="EMBL" id="CP021112">
    <property type="protein sequence ID" value="ARQ03029.1"/>
    <property type="molecule type" value="Genomic_DNA"/>
</dbReference>
<evidence type="ECO:0000256" key="4">
    <source>
        <dbReference type="ARBA" id="ARBA00011245"/>
    </source>
</evidence>
<dbReference type="Gene3D" id="3.40.50.720">
    <property type="entry name" value="NAD(P)-binding Rossmann-like Domain"/>
    <property type="match status" value="1"/>
</dbReference>
<dbReference type="AlphaFoldDB" id="A0A1W7A099"/>
<dbReference type="OrthoDB" id="9771883at2"/>
<comment type="subcellular location">
    <subcellularLocation>
        <location evidence="1">Peroxisome</location>
    </subcellularLocation>
</comment>
<evidence type="ECO:0000256" key="8">
    <source>
        <dbReference type="ARBA" id="ARBA00023027"/>
    </source>
</evidence>
<dbReference type="SUPFAM" id="SSF48179">
    <property type="entry name" value="6-phosphogluconate dehydrogenase C-terminal domain-like"/>
    <property type="match status" value="2"/>
</dbReference>
<evidence type="ECO:0000256" key="13">
    <source>
        <dbReference type="ARBA" id="ARBA00023268"/>
    </source>
</evidence>
<reference evidence="18 19" key="1">
    <citation type="submission" date="2017-05" db="EMBL/GenBank/DDBJ databases">
        <title>Full genome sequence of Pseudorhodoplanes sinuspersici.</title>
        <authorList>
            <person name="Dastgheib S.M.M."/>
            <person name="Shavandi M."/>
            <person name="Tirandaz H."/>
        </authorList>
    </citation>
    <scope>NUCLEOTIDE SEQUENCE [LARGE SCALE GENOMIC DNA]</scope>
    <source>
        <strain evidence="18 19">RIPI110</strain>
    </source>
</reference>
<name>A0A1W7A099_9HYPH</name>
<keyword evidence="13" id="KW-0511">Multifunctional enzyme</keyword>
<dbReference type="InterPro" id="IPR018376">
    <property type="entry name" value="Enoyl-CoA_hyd/isom_CS"/>
</dbReference>
<keyword evidence="9" id="KW-0443">Lipid metabolism</keyword>
<dbReference type="InterPro" id="IPR008927">
    <property type="entry name" value="6-PGluconate_DH-like_C_sf"/>
</dbReference>
<feature type="domain" description="3-hydroxyacyl-CoA dehydrogenase C-terminal" evidence="16">
    <location>
        <begin position="479"/>
        <end position="565"/>
    </location>
</feature>
<dbReference type="KEGG" id="psin:CAK95_17175"/>
<evidence type="ECO:0000259" key="17">
    <source>
        <dbReference type="Pfam" id="PF02737"/>
    </source>
</evidence>
<dbReference type="InterPro" id="IPR006176">
    <property type="entry name" value="3-OHacyl-CoA_DH_NAD-bd"/>
</dbReference>
<keyword evidence="5" id="KW-0276">Fatty acid metabolism</keyword>
<dbReference type="Pfam" id="PF00378">
    <property type="entry name" value="ECH_1"/>
    <property type="match status" value="1"/>
</dbReference>
<evidence type="ECO:0000256" key="1">
    <source>
        <dbReference type="ARBA" id="ARBA00004275"/>
    </source>
</evidence>
<evidence type="ECO:0000256" key="7">
    <source>
        <dbReference type="ARBA" id="ARBA00023002"/>
    </source>
</evidence>
<gene>
    <name evidence="18" type="ORF">CAK95_17175</name>
</gene>
<dbReference type="InterPro" id="IPR036291">
    <property type="entry name" value="NAD(P)-bd_dom_sf"/>
</dbReference>
<evidence type="ECO:0000256" key="14">
    <source>
        <dbReference type="ARBA" id="ARBA00049556"/>
    </source>
</evidence>
<dbReference type="UniPathway" id="UPA00659"/>
<dbReference type="GO" id="GO:0070403">
    <property type="term" value="F:NAD+ binding"/>
    <property type="evidence" value="ECO:0007669"/>
    <property type="project" value="InterPro"/>
</dbReference>
<keyword evidence="7" id="KW-0560">Oxidoreductase</keyword>
<dbReference type="FunFam" id="1.10.1040.50:FF:000006">
    <property type="entry name" value="Peroxisomal bifunctional enzyme"/>
    <property type="match status" value="1"/>
</dbReference>
<dbReference type="GO" id="GO:0016853">
    <property type="term" value="F:isomerase activity"/>
    <property type="evidence" value="ECO:0007669"/>
    <property type="project" value="UniProtKB-KW"/>
</dbReference>
<evidence type="ECO:0000256" key="12">
    <source>
        <dbReference type="ARBA" id="ARBA00023239"/>
    </source>
</evidence>
<evidence type="ECO:0000256" key="6">
    <source>
        <dbReference type="ARBA" id="ARBA00022963"/>
    </source>
</evidence>
<keyword evidence="10" id="KW-0576">Peroxisome</keyword>
<keyword evidence="8" id="KW-0520">NAD</keyword>